<evidence type="ECO:0000256" key="1">
    <source>
        <dbReference type="ARBA" id="ARBA00022729"/>
    </source>
</evidence>
<gene>
    <name evidence="3" type="ORF">A11Q_1110</name>
</gene>
<proteinExistence type="predicted"/>
<dbReference type="InterPro" id="IPR028098">
    <property type="entry name" value="Glyco_trans_4-like_N"/>
</dbReference>
<dbReference type="RefSeq" id="WP_015469816.1">
    <property type="nucleotide sequence ID" value="NC_020813.1"/>
</dbReference>
<dbReference type="AlphaFoldDB" id="M4VBC3"/>
<sequence length="599" mass="68493">MNIVHLLSQNHLTGAEVYAVALAAHQTNSGHQVYQISNGFFSESTALQIPIEVETRSRWQRLQNILWLRRFIKENNIHVIHTHSRAAVKLAYWSTLFTKTAVVSTVHGIQHPSFSKKIHNQYGQFIIAVCENIKRQLIRDFKYSDKMIKVLPNGISSDLYKFERKAASLPLRRIAIIGRTTGPKGERTAQVLQAFQSDELKHLDLEISLVGGKIADLHLPESTTQKVQEIQNATLNSQFYAQYDLVIGSGRVCMESLITGCRTLAFGEACYVGTVTDETYTLAKTSNFGDVHPDSKKPQINTNQFVQEILNPPEVNTEELSAKASEDFSVQNVAQSVERLYESAYFLKHYPHWIPTLMYHKIPNHEIQSQHKIYVTKANFEKHLKFFKRRGFETLTFSELEAFRKGTRDFSQFPPKPLMLTFDDGYRDNLENASPLLTQYGFKAQLFLLANPEINSNNWDTSSTDEPSHEIIAGAERQKWKYSAFEIGSHGFSHRKITDLTKEEALEELRLSKASLEKELSVPINVFAFTYGIISSDSAELAQKAGYSYAVNTDTGGLLQEQDPFAIFRVNIFPDESLWSLFKKTSRWYRNYYFKKRGK</sequence>
<feature type="domain" description="NodB homology" evidence="2">
    <location>
        <begin position="416"/>
        <end position="599"/>
    </location>
</feature>
<dbReference type="CDD" id="cd10918">
    <property type="entry name" value="CE4_NodB_like_5s_6s"/>
    <property type="match status" value="1"/>
</dbReference>
<dbReference type="HOGENOM" id="CLU_457694_0_0_7"/>
<accession>M4VBC3</accession>
<reference evidence="3 4" key="1">
    <citation type="journal article" date="2013" name="ISME J.">
        <title>By their genes ye shall know them: genomic signatures of predatory bacteria.</title>
        <authorList>
            <person name="Pasternak Z."/>
            <person name="Pietrokovski S."/>
            <person name="Rotem O."/>
            <person name="Gophna U."/>
            <person name="Lurie-Weinberger M.N."/>
            <person name="Jurkevitch E."/>
        </authorList>
    </citation>
    <scope>NUCLEOTIDE SEQUENCE [LARGE SCALE GENOMIC DNA]</scope>
    <source>
        <strain evidence="3 4">JSS</strain>
    </source>
</reference>
<dbReference type="InterPro" id="IPR011330">
    <property type="entry name" value="Glyco_hydro/deAcase_b/a-brl"/>
</dbReference>
<dbReference type="GO" id="GO:0005975">
    <property type="term" value="P:carbohydrate metabolic process"/>
    <property type="evidence" value="ECO:0007669"/>
    <property type="project" value="InterPro"/>
</dbReference>
<evidence type="ECO:0000313" key="4">
    <source>
        <dbReference type="Proteomes" id="UP000012040"/>
    </source>
</evidence>
<dbReference type="OrthoDB" id="2795102at2"/>
<dbReference type="PANTHER" id="PTHR34216">
    <property type="match status" value="1"/>
</dbReference>
<dbReference type="Proteomes" id="UP000012040">
    <property type="component" value="Chromosome"/>
</dbReference>
<dbReference type="STRING" id="1184267.A11Q_1110"/>
<evidence type="ECO:0000259" key="2">
    <source>
        <dbReference type="PROSITE" id="PS51677"/>
    </source>
</evidence>
<dbReference type="Gene3D" id="3.20.20.370">
    <property type="entry name" value="Glycoside hydrolase/deacetylase"/>
    <property type="match status" value="1"/>
</dbReference>
<dbReference type="InterPro" id="IPR051398">
    <property type="entry name" value="Polysacch_Deacetylase"/>
</dbReference>
<dbReference type="PANTHER" id="PTHR34216:SF7">
    <property type="entry name" value="POLY-BETA-1,6-N-ACETYL-D-GLUCOSAMINE N-DEACETYLASE"/>
    <property type="match status" value="1"/>
</dbReference>
<name>M4VBC3_9BACT</name>
<organism evidence="3 4">
    <name type="scientific">Pseudobdellovibrio exovorus JSS</name>
    <dbReference type="NCBI Taxonomy" id="1184267"/>
    <lineage>
        <taxon>Bacteria</taxon>
        <taxon>Pseudomonadati</taxon>
        <taxon>Bdellovibrionota</taxon>
        <taxon>Bdellovibrionia</taxon>
        <taxon>Bdellovibrionales</taxon>
        <taxon>Pseudobdellovibrionaceae</taxon>
        <taxon>Pseudobdellovibrio</taxon>
    </lineage>
</organism>
<dbReference type="PROSITE" id="PS51677">
    <property type="entry name" value="NODB"/>
    <property type="match status" value="1"/>
</dbReference>
<dbReference type="Pfam" id="PF13439">
    <property type="entry name" value="Glyco_transf_4"/>
    <property type="match status" value="1"/>
</dbReference>
<dbReference type="EMBL" id="CP003537">
    <property type="protein sequence ID" value="AGH95326.1"/>
    <property type="molecule type" value="Genomic_DNA"/>
</dbReference>
<dbReference type="SUPFAM" id="SSF53756">
    <property type="entry name" value="UDP-Glycosyltransferase/glycogen phosphorylase"/>
    <property type="match status" value="1"/>
</dbReference>
<keyword evidence="4" id="KW-1185">Reference proteome</keyword>
<protein>
    <recommendedName>
        <fullName evidence="2">NodB homology domain-containing protein</fullName>
    </recommendedName>
</protein>
<dbReference type="GO" id="GO:0016810">
    <property type="term" value="F:hydrolase activity, acting on carbon-nitrogen (but not peptide) bonds"/>
    <property type="evidence" value="ECO:0007669"/>
    <property type="project" value="InterPro"/>
</dbReference>
<evidence type="ECO:0000313" key="3">
    <source>
        <dbReference type="EMBL" id="AGH95326.1"/>
    </source>
</evidence>
<dbReference type="Pfam" id="PF01522">
    <property type="entry name" value="Polysacc_deac_1"/>
    <property type="match status" value="1"/>
</dbReference>
<dbReference type="InterPro" id="IPR002509">
    <property type="entry name" value="NODB_dom"/>
</dbReference>
<dbReference type="GO" id="GO:0016757">
    <property type="term" value="F:glycosyltransferase activity"/>
    <property type="evidence" value="ECO:0007669"/>
    <property type="project" value="UniProtKB-ARBA"/>
</dbReference>
<dbReference type="PATRIC" id="fig|1184267.3.peg.1123"/>
<dbReference type="SUPFAM" id="SSF88713">
    <property type="entry name" value="Glycoside hydrolase/deacetylase"/>
    <property type="match status" value="1"/>
</dbReference>
<dbReference type="Gene3D" id="3.40.50.2000">
    <property type="entry name" value="Glycogen Phosphorylase B"/>
    <property type="match status" value="1"/>
</dbReference>
<dbReference type="KEGG" id="bex:A11Q_1110"/>
<keyword evidence="1" id="KW-0732">Signal</keyword>
<dbReference type="eggNOG" id="COG0726">
    <property type="taxonomic scope" value="Bacteria"/>
</dbReference>